<organism evidence="2 3">
    <name type="scientific">Phragmitibacter flavus</name>
    <dbReference type="NCBI Taxonomy" id="2576071"/>
    <lineage>
        <taxon>Bacteria</taxon>
        <taxon>Pseudomonadati</taxon>
        <taxon>Verrucomicrobiota</taxon>
        <taxon>Verrucomicrobiia</taxon>
        <taxon>Verrucomicrobiales</taxon>
        <taxon>Verrucomicrobiaceae</taxon>
        <taxon>Phragmitibacter</taxon>
    </lineage>
</organism>
<keyword evidence="3" id="KW-1185">Reference proteome</keyword>
<accession>A0A5R8KF25</accession>
<keyword evidence="1" id="KW-0732">Signal</keyword>
<proteinExistence type="predicted"/>
<evidence type="ECO:0000313" key="2">
    <source>
        <dbReference type="EMBL" id="TLD70906.1"/>
    </source>
</evidence>
<name>A0A5R8KF25_9BACT</name>
<feature type="signal peptide" evidence="1">
    <location>
        <begin position="1"/>
        <end position="19"/>
    </location>
</feature>
<dbReference type="EMBL" id="VAUV01000007">
    <property type="protein sequence ID" value="TLD70906.1"/>
    <property type="molecule type" value="Genomic_DNA"/>
</dbReference>
<evidence type="ECO:0000256" key="1">
    <source>
        <dbReference type="SAM" id="SignalP"/>
    </source>
</evidence>
<protein>
    <submittedName>
        <fullName evidence="2">Uncharacterized protein</fullName>
    </submittedName>
</protein>
<evidence type="ECO:0000313" key="3">
    <source>
        <dbReference type="Proteomes" id="UP000306196"/>
    </source>
</evidence>
<sequence>MLARLLFFSIALTLPTANAQNLPADLASKYPGLRVTVKIGTKRDQVEDSFYRKTMTITPSVGIEGSSTRPMPAASMTMLVITMDTEEKYRHRREAYVVWSKETVAVPAVEVGTRRDFAFKSSQVTFDAYRDASNVGGMVYKYYVFGLRDEATNELIYFETNHSKLAALVRRSPEKREEFLKLAAKGEFPADIK</sequence>
<comment type="caution">
    <text evidence="2">The sequence shown here is derived from an EMBL/GenBank/DDBJ whole genome shotgun (WGS) entry which is preliminary data.</text>
</comment>
<reference evidence="2 3" key="1">
    <citation type="submission" date="2019-05" db="EMBL/GenBank/DDBJ databases">
        <title>Verrucobacter flavum gen. nov., sp. nov. a new member of the family Verrucomicrobiaceae.</title>
        <authorList>
            <person name="Szuroczki S."/>
            <person name="Abbaszade G."/>
            <person name="Szabo A."/>
            <person name="Felfoldi T."/>
            <person name="Schumann P."/>
            <person name="Boka K."/>
            <person name="Keki Z."/>
            <person name="Toumi M."/>
            <person name="Toth E."/>
        </authorList>
    </citation>
    <scope>NUCLEOTIDE SEQUENCE [LARGE SCALE GENOMIC DNA]</scope>
    <source>
        <strain evidence="2 3">MG-N-17</strain>
    </source>
</reference>
<dbReference type="AlphaFoldDB" id="A0A5R8KF25"/>
<feature type="chain" id="PRO_5024307965" evidence="1">
    <location>
        <begin position="20"/>
        <end position="193"/>
    </location>
</feature>
<gene>
    <name evidence="2" type="ORF">FEM03_11425</name>
</gene>
<dbReference type="Proteomes" id="UP000306196">
    <property type="component" value="Unassembled WGS sequence"/>
</dbReference>